<dbReference type="Pfam" id="PF01471">
    <property type="entry name" value="PG_binding_1"/>
    <property type="match status" value="2"/>
</dbReference>
<sequence>MSNPGQPTIRIGDSGSVVLRAQRALRRTPNLGVELDGKFGPHTESAVKDFQADSRLEVDGVVGPHTWHALPDGGPMPLLKEGADGDVVHDLQRVLSEGKDDWGTLPGPIDGKFGPKTRASVEAFQRWGHVEVDGVVGDHTWAVPLHAMNATLETAVGLKYV</sequence>
<organism evidence="2 3">
    <name type="scientific">Spelaeicoccus albus</name>
    <dbReference type="NCBI Taxonomy" id="1280376"/>
    <lineage>
        <taxon>Bacteria</taxon>
        <taxon>Bacillati</taxon>
        <taxon>Actinomycetota</taxon>
        <taxon>Actinomycetes</taxon>
        <taxon>Micrococcales</taxon>
        <taxon>Brevibacteriaceae</taxon>
        <taxon>Spelaeicoccus</taxon>
    </lineage>
</organism>
<comment type="caution">
    <text evidence="2">The sequence shown here is derived from an EMBL/GenBank/DDBJ whole genome shotgun (WGS) entry which is preliminary data.</text>
</comment>
<dbReference type="SUPFAM" id="SSF47090">
    <property type="entry name" value="PGBD-like"/>
    <property type="match status" value="2"/>
</dbReference>
<keyword evidence="3" id="KW-1185">Reference proteome</keyword>
<feature type="domain" description="Peptidoglycan binding-like" evidence="1">
    <location>
        <begin position="86"/>
        <end position="142"/>
    </location>
</feature>
<evidence type="ECO:0000313" key="3">
    <source>
        <dbReference type="Proteomes" id="UP000539111"/>
    </source>
</evidence>
<reference evidence="2 3" key="1">
    <citation type="submission" date="2020-07" db="EMBL/GenBank/DDBJ databases">
        <title>Sequencing the genomes of 1000 actinobacteria strains.</title>
        <authorList>
            <person name="Klenk H.-P."/>
        </authorList>
    </citation>
    <scope>NUCLEOTIDE SEQUENCE [LARGE SCALE GENOMIC DNA]</scope>
    <source>
        <strain evidence="2 3">DSM 26341</strain>
    </source>
</reference>
<protein>
    <submittedName>
        <fullName evidence="2">Peptidoglycan hydrolase-like protein with peptidoglycan-binding domain</fullName>
    </submittedName>
</protein>
<dbReference type="InterPro" id="IPR036365">
    <property type="entry name" value="PGBD-like_sf"/>
</dbReference>
<dbReference type="AlphaFoldDB" id="A0A7Z0D494"/>
<dbReference type="GO" id="GO:0016787">
    <property type="term" value="F:hydrolase activity"/>
    <property type="evidence" value="ECO:0007669"/>
    <property type="project" value="UniProtKB-KW"/>
</dbReference>
<dbReference type="Gene3D" id="1.10.101.10">
    <property type="entry name" value="PGBD-like superfamily/PGBD"/>
    <property type="match status" value="2"/>
</dbReference>
<accession>A0A7Z0D494</accession>
<feature type="domain" description="Peptidoglycan binding-like" evidence="1">
    <location>
        <begin position="15"/>
        <end position="70"/>
    </location>
</feature>
<dbReference type="Proteomes" id="UP000539111">
    <property type="component" value="Unassembled WGS sequence"/>
</dbReference>
<dbReference type="EMBL" id="JACBZP010000001">
    <property type="protein sequence ID" value="NYI68575.1"/>
    <property type="molecule type" value="Genomic_DNA"/>
</dbReference>
<evidence type="ECO:0000313" key="2">
    <source>
        <dbReference type="EMBL" id="NYI68575.1"/>
    </source>
</evidence>
<evidence type="ECO:0000259" key="1">
    <source>
        <dbReference type="Pfam" id="PF01471"/>
    </source>
</evidence>
<gene>
    <name evidence="2" type="ORF">BJY26_002881</name>
</gene>
<name>A0A7Z0D494_9MICO</name>
<keyword evidence="2" id="KW-0378">Hydrolase</keyword>
<proteinExistence type="predicted"/>
<dbReference type="InterPro" id="IPR002477">
    <property type="entry name" value="Peptidoglycan-bd-like"/>
</dbReference>
<dbReference type="RefSeq" id="WP_179428905.1">
    <property type="nucleotide sequence ID" value="NZ_JACBZP010000001.1"/>
</dbReference>
<dbReference type="InterPro" id="IPR036366">
    <property type="entry name" value="PGBDSf"/>
</dbReference>